<dbReference type="GO" id="GO:0005815">
    <property type="term" value="C:microtubule organizing center"/>
    <property type="evidence" value="ECO:0007669"/>
    <property type="project" value="UniProtKB-SubCell"/>
</dbReference>
<evidence type="ECO:0000256" key="1">
    <source>
        <dbReference type="ARBA" id="ARBA00004267"/>
    </source>
</evidence>
<name>A0A4Q2DJ72_9AGAR</name>
<evidence type="ECO:0000256" key="5">
    <source>
        <dbReference type="ARBA" id="ARBA00023212"/>
    </source>
</evidence>
<feature type="coiled-coil region" evidence="6">
    <location>
        <begin position="1009"/>
        <end position="1327"/>
    </location>
</feature>
<dbReference type="OrthoDB" id="2020852at2759"/>
<dbReference type="Gene3D" id="1.20.5.4090">
    <property type="match status" value="1"/>
</dbReference>
<evidence type="ECO:0000313" key="9">
    <source>
        <dbReference type="EMBL" id="RXW18715.1"/>
    </source>
</evidence>
<accession>A0A4Q2DJ72</accession>
<reference evidence="9 10" key="1">
    <citation type="submission" date="2019-01" db="EMBL/GenBank/DDBJ databases">
        <title>Draft genome sequence of Psathyrella aberdarensis IHI B618.</title>
        <authorList>
            <person name="Buettner E."/>
            <person name="Kellner H."/>
        </authorList>
    </citation>
    <scope>NUCLEOTIDE SEQUENCE [LARGE SCALE GENOMIC DNA]</scope>
    <source>
        <strain evidence="9 10">IHI B618</strain>
    </source>
</reference>
<organism evidence="9 10">
    <name type="scientific">Candolleomyces aberdarensis</name>
    <dbReference type="NCBI Taxonomy" id="2316362"/>
    <lineage>
        <taxon>Eukaryota</taxon>
        <taxon>Fungi</taxon>
        <taxon>Dikarya</taxon>
        <taxon>Basidiomycota</taxon>
        <taxon>Agaricomycotina</taxon>
        <taxon>Agaricomycetes</taxon>
        <taxon>Agaricomycetidae</taxon>
        <taxon>Agaricales</taxon>
        <taxon>Agaricineae</taxon>
        <taxon>Psathyrellaceae</taxon>
        <taxon>Candolleomyces</taxon>
    </lineage>
</organism>
<feature type="region of interest" description="Disordered" evidence="7">
    <location>
        <begin position="229"/>
        <end position="334"/>
    </location>
</feature>
<feature type="region of interest" description="Disordered" evidence="7">
    <location>
        <begin position="410"/>
        <end position="442"/>
    </location>
</feature>
<evidence type="ECO:0000256" key="3">
    <source>
        <dbReference type="ARBA" id="ARBA00022553"/>
    </source>
</evidence>
<keyword evidence="5" id="KW-0206">Cytoskeleton</keyword>
<feature type="compositionally biased region" description="Low complexity" evidence="7">
    <location>
        <begin position="259"/>
        <end position="274"/>
    </location>
</feature>
<dbReference type="GO" id="GO:0000796">
    <property type="term" value="C:condensin complex"/>
    <property type="evidence" value="ECO:0007669"/>
    <property type="project" value="TreeGrafter"/>
</dbReference>
<dbReference type="Pfam" id="PF10495">
    <property type="entry name" value="PACT_coil_coil"/>
    <property type="match status" value="1"/>
</dbReference>
<dbReference type="EMBL" id="SDEE01000246">
    <property type="protein sequence ID" value="RXW18715.1"/>
    <property type="molecule type" value="Genomic_DNA"/>
</dbReference>
<dbReference type="Gene3D" id="1.20.5.300">
    <property type="match status" value="1"/>
</dbReference>
<dbReference type="GO" id="GO:0007076">
    <property type="term" value="P:mitotic chromosome condensation"/>
    <property type="evidence" value="ECO:0007669"/>
    <property type="project" value="TreeGrafter"/>
</dbReference>
<dbReference type="Proteomes" id="UP000290288">
    <property type="component" value="Unassembled WGS sequence"/>
</dbReference>
<feature type="region of interest" description="Disordered" evidence="7">
    <location>
        <begin position="1"/>
        <end position="136"/>
    </location>
</feature>
<evidence type="ECO:0000256" key="7">
    <source>
        <dbReference type="SAM" id="MobiDB-lite"/>
    </source>
</evidence>
<evidence type="ECO:0000259" key="8">
    <source>
        <dbReference type="Pfam" id="PF10495"/>
    </source>
</evidence>
<dbReference type="InterPro" id="IPR019528">
    <property type="entry name" value="PACT_domain"/>
</dbReference>
<feature type="coiled-coil region" evidence="6">
    <location>
        <begin position="452"/>
        <end position="843"/>
    </location>
</feature>
<protein>
    <recommendedName>
        <fullName evidence="8">Pericentrin/AKAP-450 centrosomal targeting domain-containing protein</fullName>
    </recommendedName>
</protein>
<sequence>MRKTLARTRTPSLTRTTSSSDSSPTASTPKSNKSVNLGHADAISPAQLPLPRSATASPAQRRGDASAREEINSEMDKSRDSNETGASMDITDIHISPQRIDASDDGKEAESDDQHHSDEEKIHLEYNEPTFSSEGEVNSHAYSNRTVMPLSMPSPGVLSIAASSPAPSLAMTPTPAYPRPRARFDLPKPPTDLLSTPAPKAVNDEEDLVTPHTRRRSFLLSVINSSARPRMKLGTPHPRQFVPETPSIAESPPHASIESTPSSSGKSASISPRSFAEVTPRPRLPPARRISHPLSQTITASPAGSDSESVADVKPGRRAPVLQPWATPAQASPYDGNMDKASFISTASSHDLTTHHRVNTSFDPAMGFGAAAKGHGVGRFNAGKLNNYLHGLNRRLQEENETLLSRVRKLEEDRKAEPPVESISAGSSRRSSGVHRRISTGGALDNVQEDIAEGWLEEKAQLEEMVEEFREEAEKLLVEKEEIEKELEKEKEGRERDQQRWKARVEEAEEEAMKIIENLGKKASEAETKVAKAEAKAEQQRRELDREIEELKEELDLANDRVSKAERLLENGKDLGGALNEANERISHLMGDMRNANSQIEDLQEEVVRSDHRIDELEKDLREDKDIIAHLEEELHTNVEALEAEQAKVEGMEAKINNLEEEVASMKEYVDELEEGAAVTVEQHERELAEAKATMEAMHIAEQQTADTIQDLERDAQRARELTAQTEEALEEAHDKLLEDGAEIASLKGKISSLERERDKYQKMADMPHEPSWKATPLGPTEEELEALEQELDEANREIGRLNTLLSQSSAREAVDKAKDARIEMLEQEREELLERNKALRMTYNEMTTPHKYVNSSTISPIHRQVLSMSIRAPRTPGAPLKDMSWLNNTTNDPTVSPLIAEIHRLQQELDVANESIDDKLDRLEDAGLGVVGLTKKLEDARAKISRLEDEIARLSRKEDRYSRRLARARCKNCNTKLDLPHLITDESSYDLSKDEMENDPPTPFTKNSEALKNQLQLANASLDQLRTDMENLKADNKRLNVKVKETKQESRAGEKAKSNVQTELDKAKRTIADLERALSEERSRLRSIAVEQERAEKDKKHVLSDLRRAESDMDDVKQELQRLKQENNELEKELRQNTTADQKARFLETKVAENMDTIAQLRQERSFLTKDHKDLQRRYSEVSETVSRLREKHAAHSTSHDNWRHKLDLQVIEIEELKQALDDRSSQLKKAEREKERIASEKDGVAKTVSGLEADLRRVRRDAEAFGRDLRTLRAEKEKLETKLKEEAQKGERAKKQSQTQVRLLNEQLESQKQRATRALEVYESHVCAADGKQVSDLKMQHNKECKGLMVQIRYLKAKFTRESSFRGDLTYQKRYLLVLLTQFEKSERTIFASIARIGFPVKPQQAKRRRSLKSVAHVVVFMNRIKRNSEQWQEQRASKVAISAALEEVRRRRALAAS</sequence>
<dbReference type="Gene3D" id="1.10.287.1490">
    <property type="match status" value="1"/>
</dbReference>
<dbReference type="PANTHER" id="PTHR43941:SF1">
    <property type="entry name" value="STRUCTURAL MAINTENANCE OF CHROMOSOMES PROTEIN 2"/>
    <property type="match status" value="1"/>
</dbReference>
<comment type="caution">
    <text evidence="9">The sequence shown here is derived from an EMBL/GenBank/DDBJ whole genome shotgun (WGS) entry which is preliminary data.</text>
</comment>
<dbReference type="STRING" id="2316362.A0A4Q2DJ72"/>
<evidence type="ECO:0000256" key="2">
    <source>
        <dbReference type="ARBA" id="ARBA00022490"/>
    </source>
</evidence>
<feature type="compositionally biased region" description="Basic and acidic residues" evidence="7">
    <location>
        <begin position="101"/>
        <end position="126"/>
    </location>
</feature>
<feature type="compositionally biased region" description="Basic and acidic residues" evidence="7">
    <location>
        <begin position="61"/>
        <end position="82"/>
    </location>
</feature>
<evidence type="ECO:0000313" key="10">
    <source>
        <dbReference type="Proteomes" id="UP000290288"/>
    </source>
</evidence>
<dbReference type="GO" id="GO:0005737">
    <property type="term" value="C:cytoplasm"/>
    <property type="evidence" value="ECO:0007669"/>
    <property type="project" value="UniProtKB-ARBA"/>
</dbReference>
<evidence type="ECO:0000256" key="4">
    <source>
        <dbReference type="ARBA" id="ARBA00023054"/>
    </source>
</evidence>
<keyword evidence="3" id="KW-0597">Phosphoprotein</keyword>
<feature type="domain" description="Pericentrin/AKAP-450 centrosomal targeting" evidence="8">
    <location>
        <begin position="1360"/>
        <end position="1434"/>
    </location>
</feature>
<dbReference type="PANTHER" id="PTHR43941">
    <property type="entry name" value="STRUCTURAL MAINTENANCE OF CHROMOSOMES PROTEIN 2"/>
    <property type="match status" value="1"/>
</dbReference>
<evidence type="ECO:0000256" key="6">
    <source>
        <dbReference type="SAM" id="Coils"/>
    </source>
</evidence>
<feature type="compositionally biased region" description="Low complexity" evidence="7">
    <location>
        <begin position="7"/>
        <end position="31"/>
    </location>
</feature>
<keyword evidence="10" id="KW-1185">Reference proteome</keyword>
<keyword evidence="2" id="KW-0963">Cytoplasm</keyword>
<feature type="coiled-coil region" evidence="6">
    <location>
        <begin position="903"/>
        <end position="972"/>
    </location>
</feature>
<feature type="compositionally biased region" description="Polar residues" evidence="7">
    <location>
        <begin position="293"/>
        <end position="308"/>
    </location>
</feature>
<proteinExistence type="predicted"/>
<comment type="subcellular location">
    <subcellularLocation>
        <location evidence="1">Cytoplasm</location>
        <location evidence="1">Cytoskeleton</location>
        <location evidence="1">Microtubule organizing center</location>
    </subcellularLocation>
</comment>
<keyword evidence="4 6" id="KW-0175">Coiled coil</keyword>
<feature type="compositionally biased region" description="Low complexity" evidence="7">
    <location>
        <begin position="422"/>
        <end position="431"/>
    </location>
</feature>
<dbReference type="GO" id="GO:0000785">
    <property type="term" value="C:chromatin"/>
    <property type="evidence" value="ECO:0007669"/>
    <property type="project" value="TreeGrafter"/>
</dbReference>
<gene>
    <name evidence="9" type="ORF">EST38_g7137</name>
</gene>
<dbReference type="GO" id="GO:0003682">
    <property type="term" value="F:chromatin binding"/>
    <property type="evidence" value="ECO:0007669"/>
    <property type="project" value="TreeGrafter"/>
</dbReference>
<dbReference type="GO" id="GO:0000793">
    <property type="term" value="C:condensed chromosome"/>
    <property type="evidence" value="ECO:0007669"/>
    <property type="project" value="TreeGrafter"/>
</dbReference>